<comment type="caution">
    <text evidence="2">The sequence shown here is derived from an EMBL/GenBank/DDBJ whole genome shotgun (WGS) entry which is preliminary data.</text>
</comment>
<evidence type="ECO:0000313" key="3">
    <source>
        <dbReference type="Proteomes" id="UP000305282"/>
    </source>
</evidence>
<dbReference type="AlphaFoldDB" id="A0A4S5CSY1"/>
<keyword evidence="3" id="KW-1185">Reference proteome</keyword>
<evidence type="ECO:0000313" key="2">
    <source>
        <dbReference type="EMBL" id="THJ46356.1"/>
    </source>
</evidence>
<feature type="domain" description="NadR/Ttd14 AAA" evidence="1">
    <location>
        <begin position="2"/>
        <end position="148"/>
    </location>
</feature>
<proteinExistence type="predicted"/>
<feature type="non-terminal residue" evidence="2">
    <location>
        <position position="1"/>
    </location>
</feature>
<dbReference type="RefSeq" id="WP_136449318.1">
    <property type="nucleotide sequence ID" value="NZ_SSXH01000686.1"/>
</dbReference>
<dbReference type="SUPFAM" id="SSF52540">
    <property type="entry name" value="P-loop containing nucleoside triphosphate hydrolases"/>
    <property type="match status" value="1"/>
</dbReference>
<accession>A0A4S5CSY1</accession>
<organism evidence="2 3">
    <name type="scientific">Candidatus Frankia alpina</name>
    <dbReference type="NCBI Taxonomy" id="2699483"/>
    <lineage>
        <taxon>Bacteria</taxon>
        <taxon>Bacillati</taxon>
        <taxon>Actinomycetota</taxon>
        <taxon>Actinomycetes</taxon>
        <taxon>Frankiales</taxon>
        <taxon>Frankiaceae</taxon>
        <taxon>Frankia</taxon>
    </lineage>
</organism>
<name>A0A4S5CSY1_9ACTN</name>
<sequence>ELQRRGFPCIPEAGRQILRDQISVGGSARHQTDSLLFAEIMLSWDMRSHHEATRQAGTVFFDRGVPDVVGYYLLLGQPIPAHVTAAAQKFRYHHRVFLAPPWPEIYTHDRERIQDFDEAVRTHNAMADTYTRHGYQLISLPKIDVDSRAEFILQRLSLHPEN</sequence>
<reference evidence="2 3" key="1">
    <citation type="submission" date="2019-04" db="EMBL/GenBank/DDBJ databases">
        <title>Draft genome sequences for three unisolated Alnus-infective Frankia Sp+ strains, AgTrS, AiOr and AvVan, the first sequenced Frankia strains able to sporulate in-planta.</title>
        <authorList>
            <person name="Bethencourt L."/>
            <person name="Vautrin F."/>
            <person name="Taib N."/>
            <person name="Dubost A."/>
            <person name="Castro-Garcia L."/>
            <person name="Imbaud O."/>
            <person name="Abrouk D."/>
            <person name="Fournier P."/>
            <person name="Briolay J."/>
            <person name="Nguyen A."/>
            <person name="Normand P."/>
            <person name="Fernandez M.P."/>
            <person name="Brochier-Armanet C."/>
            <person name="Herrera-Belaroussi A."/>
        </authorList>
    </citation>
    <scope>NUCLEOTIDE SEQUENCE [LARGE SCALE GENOMIC DNA]</scope>
    <source>
        <strain evidence="2 3">AvVan</strain>
    </source>
</reference>
<dbReference type="EMBL" id="SSXH01000686">
    <property type="protein sequence ID" value="THJ46356.1"/>
    <property type="molecule type" value="Genomic_DNA"/>
</dbReference>
<dbReference type="InterPro" id="IPR038727">
    <property type="entry name" value="NadR/Ttd14_AAA_dom"/>
</dbReference>
<dbReference type="OrthoDB" id="5638848at2"/>
<dbReference type="Gene3D" id="3.40.50.300">
    <property type="entry name" value="P-loop containing nucleotide triphosphate hydrolases"/>
    <property type="match status" value="1"/>
</dbReference>
<gene>
    <name evidence="2" type="ORF">E7Y31_19670</name>
</gene>
<dbReference type="Pfam" id="PF13521">
    <property type="entry name" value="AAA_28"/>
    <property type="match status" value="1"/>
</dbReference>
<evidence type="ECO:0000259" key="1">
    <source>
        <dbReference type="Pfam" id="PF13521"/>
    </source>
</evidence>
<protein>
    <submittedName>
        <fullName evidence="2">ATPase</fullName>
    </submittedName>
</protein>
<dbReference type="Proteomes" id="UP000305282">
    <property type="component" value="Unassembled WGS sequence"/>
</dbReference>
<dbReference type="InterPro" id="IPR027417">
    <property type="entry name" value="P-loop_NTPase"/>
</dbReference>